<feature type="region of interest" description="Disordered" evidence="2">
    <location>
        <begin position="261"/>
        <end position="327"/>
    </location>
</feature>
<feature type="compositionally biased region" description="Basic and acidic residues" evidence="2">
    <location>
        <begin position="97"/>
        <end position="110"/>
    </location>
</feature>
<keyword evidence="3" id="KW-1133">Transmembrane helix</keyword>
<feature type="region of interest" description="Disordered" evidence="2">
    <location>
        <begin position="354"/>
        <end position="439"/>
    </location>
</feature>
<feature type="coiled-coil region" evidence="1">
    <location>
        <begin position="1268"/>
        <end position="1323"/>
    </location>
</feature>
<feature type="compositionally biased region" description="Polar residues" evidence="2">
    <location>
        <begin position="383"/>
        <end position="396"/>
    </location>
</feature>
<feature type="region of interest" description="Disordered" evidence="2">
    <location>
        <begin position="486"/>
        <end position="512"/>
    </location>
</feature>
<evidence type="ECO:0000256" key="2">
    <source>
        <dbReference type="SAM" id="MobiDB-lite"/>
    </source>
</evidence>
<keyword evidence="1" id="KW-0175">Coiled coil</keyword>
<feature type="compositionally biased region" description="Polar residues" evidence="2">
    <location>
        <begin position="1616"/>
        <end position="1630"/>
    </location>
</feature>
<evidence type="ECO:0000256" key="3">
    <source>
        <dbReference type="SAM" id="Phobius"/>
    </source>
</evidence>
<organism evidence="4 5">
    <name type="scientific">Hibiscus syriacus</name>
    <name type="common">Rose of Sharon</name>
    <dbReference type="NCBI Taxonomy" id="106335"/>
    <lineage>
        <taxon>Eukaryota</taxon>
        <taxon>Viridiplantae</taxon>
        <taxon>Streptophyta</taxon>
        <taxon>Embryophyta</taxon>
        <taxon>Tracheophyta</taxon>
        <taxon>Spermatophyta</taxon>
        <taxon>Magnoliopsida</taxon>
        <taxon>eudicotyledons</taxon>
        <taxon>Gunneridae</taxon>
        <taxon>Pentapetalae</taxon>
        <taxon>rosids</taxon>
        <taxon>malvids</taxon>
        <taxon>Malvales</taxon>
        <taxon>Malvaceae</taxon>
        <taxon>Malvoideae</taxon>
        <taxon>Hibiscus</taxon>
    </lineage>
</organism>
<feature type="compositionally biased region" description="Basic and acidic residues" evidence="2">
    <location>
        <begin position="1508"/>
        <end position="1541"/>
    </location>
</feature>
<sequence>MTVDEVTAVPAVEEVRSSSSKVEIAAEEVQVKKNGNEDISNGIKGGTVREDNDGDGDYVFVNGNEEENGGLVESDLEKNGNGIDGRDQGVESVETDGEVKSKTDLVKDSREEDESCIEIVDQDKESMELCHVDAPVDEQNSVDLVRSGPVFAINAENGVPETATTDQNEVSESAEDVSDANNIGEHTGSEAAAVDSSDKQSDGEVKSKTDLVKDSREEDESCIEIVDQDKESMELCHVEAPVDEQNSVDLVRSGPVFAINAENGVPETATADQNEVSESAEDVSDANNIGEHTGSEAAAVDSSDKQSDEISSDSGPDVNGSANGVEANVLDFRSKGNEESEMVVADDSDYNVNGLANDSAKAPASVTYDVDSRSKENEGSETAVANYSDYNGNDIANDSAKAPASVAYDVDSRSKENEGSEMAVADSGDCNGDGLANGSAKASVSEANFLDFRSKENKGSEMAVAADGDCNGDGLANDGAKATVSEANVLDSRSTENEDSEMGVADDGDCSGEGLANDSAKATVSEANVIDSKSKENGGSEMVVADDGDCNGNALANDNVKATVSDADVINTRLKENGGSEMAVADDGDCNGIVLANDSVKSTVFEANVIYSRSKETKGSEIVVADDGDPNGDGLASDSAKATASEVLDSRLKENEGSEMAVADDGNCNGDDLVNVSSKATVSEANVSAKATVSEANVSAKATVSEANVIDSKPEENEGSEIAVADDDSCHGDGLANDSAKATVSEANVLDFRSKENEISEMVVADDCDGDGLAYDSAKTTVSEAAVDMRNKQNEVCELPVTDDGVTTISVSDLDGDCLLDVREKDTVSEAVVVESGAEQNESTNSGEVEADSACPVSNVNVDRPEQNAVSGNESVQVGESLTAADEFPMESGLGLEHNTEWNLSSVADTNLEKETGSVSFSGECGEALQNVHTQDGISGMVQINNSVDSGQSSELVENSLSPITNKIVHVTVEGVLNDTIADVVEGTSAAVTLHKDASVESGVSDTVTEALPSSSVNDEKLKTDVIESDESSRVGFENTEIDIKDEIGSVDDNFKSRCLADGGVSILSAEAEVSKVLVECHSSETDENLVNVVDIQNDSNSVVTGAIQFGSVVTCQESEEPEGLDEVERRSPFYFLIRVPRYDDENLKEKIRLAQITVDEKTQSRDAVRTEMQKMRAICKKYGDNVEAAISQERAIRDLHRSKRLEIDSIQSMMNIEDIDAKIRNMEHMIQHETMPLKDEKQYIHQIKQYKQTRERISSNIDKQDEVQQGSDQKEQIQERMKSLKKEADQLKVNLLKAEAVTKAAKKEYHDEAEKLKKLQSQFKAADEIRQEAYSQLLSLKKQSYEKNKFFWQYRDDAKAANDLALQGDREALQNLCVNQVEEVMDLWNNNDEFRKEYIRCNVRSTLRRLRTFDGRALGPDEEPPVIPQVGNERVAKDHTVSNSTLEEQTREKTAPAKAKTAPTKAETAKDKPAAKAVEQKNQTSKPEKSVKPVPPESGSATASSRDTFEEAEKEEPKVTKEEEESLRKAEELRKEQEAAKLREQRRLEEIAKAKEALERKRRNAEKAQARAALRAQKEAEQKEKEREKRTKKKERRKGASVSGDASVTDETESARTSETPPETPQNSQSKEKPLTVAKRSQKPTQFTKQSKAKSIPPQLRNRGKRKMQPWMWVLLTCLVIFASVLVGNYNISFNFELLQKFKF</sequence>
<dbReference type="PANTHER" id="PTHR48454:SF2">
    <property type="entry name" value="PUTATIVE RNA-BINDING DOMAIN-CONTAINING PROTEIN-RELATED"/>
    <property type="match status" value="1"/>
</dbReference>
<protein>
    <submittedName>
        <fullName evidence="4">RNI-like superfamily protein isoform 1</fullName>
    </submittedName>
</protein>
<feature type="region of interest" description="Disordered" evidence="2">
    <location>
        <begin position="835"/>
        <end position="875"/>
    </location>
</feature>
<comment type="caution">
    <text evidence="4">The sequence shown here is derived from an EMBL/GenBank/DDBJ whole genome shotgun (WGS) entry which is preliminary data.</text>
</comment>
<feature type="compositionally biased region" description="Acidic residues" evidence="2">
    <location>
        <begin position="497"/>
        <end position="510"/>
    </location>
</feature>
<keyword evidence="3" id="KW-0812">Transmembrane</keyword>
<keyword evidence="5" id="KW-1185">Reference proteome</keyword>
<evidence type="ECO:0000313" key="5">
    <source>
        <dbReference type="Proteomes" id="UP000436088"/>
    </source>
</evidence>
<dbReference type="EMBL" id="VEPZ02000994">
    <property type="protein sequence ID" value="KAE8704351.1"/>
    <property type="molecule type" value="Genomic_DNA"/>
</dbReference>
<feature type="compositionally biased region" description="Polar residues" evidence="2">
    <location>
        <begin position="162"/>
        <end position="171"/>
    </location>
</feature>
<proteinExistence type="predicted"/>
<feature type="region of interest" description="Disordered" evidence="2">
    <location>
        <begin position="36"/>
        <end position="114"/>
    </location>
</feature>
<feature type="compositionally biased region" description="Basic and acidic residues" evidence="2">
    <location>
        <begin position="1558"/>
        <end position="1570"/>
    </location>
</feature>
<dbReference type="Proteomes" id="UP000436088">
    <property type="component" value="Unassembled WGS sequence"/>
</dbReference>
<feature type="region of interest" description="Disordered" evidence="2">
    <location>
        <begin position="1558"/>
        <end position="1665"/>
    </location>
</feature>
<accession>A0A6A3AIE9</accession>
<gene>
    <name evidence="4" type="ORF">F3Y22_tig00110458pilonHSYRG00571</name>
</gene>
<feature type="compositionally biased region" description="Basic and acidic residues" evidence="2">
    <location>
        <begin position="1577"/>
        <end position="1590"/>
    </location>
</feature>
<evidence type="ECO:0000256" key="1">
    <source>
        <dbReference type="SAM" id="Coils"/>
    </source>
</evidence>
<feature type="transmembrane region" description="Helical" evidence="3">
    <location>
        <begin position="1672"/>
        <end position="1693"/>
    </location>
</feature>
<evidence type="ECO:0000313" key="4">
    <source>
        <dbReference type="EMBL" id="KAE8704351.1"/>
    </source>
</evidence>
<feature type="compositionally biased region" description="Basic and acidic residues" evidence="2">
    <location>
        <begin position="196"/>
        <end position="216"/>
    </location>
</feature>
<feature type="compositionally biased region" description="Basic residues" evidence="2">
    <location>
        <begin position="1591"/>
        <end position="1600"/>
    </location>
</feature>
<feature type="region of interest" description="Disordered" evidence="2">
    <location>
        <begin position="155"/>
        <end position="221"/>
    </location>
</feature>
<feature type="region of interest" description="Disordered" evidence="2">
    <location>
        <begin position="1416"/>
        <end position="1541"/>
    </location>
</feature>
<dbReference type="PANTHER" id="PTHR48454">
    <property type="entry name" value="PUTATIVE RNA-BINDING DOMAIN-CONTAINING PROTEIN-RELATED"/>
    <property type="match status" value="1"/>
</dbReference>
<feature type="compositionally biased region" description="Low complexity" evidence="2">
    <location>
        <begin position="1457"/>
        <end position="1467"/>
    </location>
</feature>
<keyword evidence="3" id="KW-0472">Membrane</keyword>
<reference evidence="4" key="1">
    <citation type="submission" date="2019-09" db="EMBL/GenBank/DDBJ databases">
        <title>Draft genome information of white flower Hibiscus syriacus.</title>
        <authorList>
            <person name="Kim Y.-M."/>
        </authorList>
    </citation>
    <scope>NUCLEOTIDE SEQUENCE [LARGE SCALE GENOMIC DNA]</scope>
    <source>
        <strain evidence="4">YM2019G1</strain>
    </source>
</reference>
<name>A0A6A3AIE9_HIBSY</name>